<dbReference type="SMART" id="SM00418">
    <property type="entry name" value="HTH_ARSR"/>
    <property type="match status" value="1"/>
</dbReference>
<dbReference type="CDD" id="cd00090">
    <property type="entry name" value="HTH_ARSR"/>
    <property type="match status" value="1"/>
</dbReference>
<comment type="caution">
    <text evidence="6">The sequence shown here is derived from an EMBL/GenBank/DDBJ whole genome shotgun (WGS) entry which is preliminary data.</text>
</comment>
<evidence type="ECO:0000313" key="7">
    <source>
        <dbReference type="Proteomes" id="UP001165041"/>
    </source>
</evidence>
<dbReference type="Pfam" id="PF19361">
    <property type="entry name" value="DUF5937"/>
    <property type="match status" value="1"/>
</dbReference>
<dbReference type="PANTHER" id="PTHR43132">
    <property type="entry name" value="ARSENICAL RESISTANCE OPERON REPRESSOR ARSR-RELATED"/>
    <property type="match status" value="1"/>
</dbReference>
<dbReference type="Gene3D" id="1.10.10.10">
    <property type="entry name" value="Winged helix-like DNA-binding domain superfamily/Winged helix DNA-binding domain"/>
    <property type="match status" value="1"/>
</dbReference>
<evidence type="ECO:0000259" key="4">
    <source>
        <dbReference type="SMART" id="SM00418"/>
    </source>
</evidence>
<dbReference type="Proteomes" id="UP001165041">
    <property type="component" value="Unassembled WGS sequence"/>
</dbReference>
<name>A0A9W6QFI2_9ACTN</name>
<dbReference type="GO" id="GO:0003700">
    <property type="term" value="F:DNA-binding transcription factor activity"/>
    <property type="evidence" value="ECO:0007669"/>
    <property type="project" value="InterPro"/>
</dbReference>
<dbReference type="GO" id="GO:0003677">
    <property type="term" value="F:DNA binding"/>
    <property type="evidence" value="ECO:0007669"/>
    <property type="project" value="UniProtKB-KW"/>
</dbReference>
<dbReference type="RefSeq" id="WP_285739187.1">
    <property type="nucleotide sequence ID" value="NZ_BSSA01000026.1"/>
</dbReference>
<evidence type="ECO:0000256" key="3">
    <source>
        <dbReference type="ARBA" id="ARBA00023163"/>
    </source>
</evidence>
<dbReference type="InterPro" id="IPR051011">
    <property type="entry name" value="Metal_resp_trans_reg"/>
</dbReference>
<accession>A0A9W6QFI2</accession>
<keyword evidence="2" id="KW-0238">DNA-binding</keyword>
<keyword evidence="3" id="KW-0804">Transcription</keyword>
<evidence type="ECO:0000256" key="1">
    <source>
        <dbReference type="ARBA" id="ARBA00023015"/>
    </source>
</evidence>
<feature type="domain" description="HTH arsR-type" evidence="4">
    <location>
        <begin position="249"/>
        <end position="323"/>
    </location>
</feature>
<dbReference type="InterPro" id="IPR045981">
    <property type="entry name" value="DUF5937"/>
</dbReference>
<dbReference type="SUPFAM" id="SSF46785">
    <property type="entry name" value="Winged helix' DNA-binding domain"/>
    <property type="match status" value="1"/>
</dbReference>
<dbReference type="AlphaFoldDB" id="A0A9W6QFI2"/>
<dbReference type="InterPro" id="IPR036388">
    <property type="entry name" value="WH-like_DNA-bd_sf"/>
</dbReference>
<dbReference type="EMBL" id="BSSA01000026">
    <property type="protein sequence ID" value="GLW73542.1"/>
    <property type="molecule type" value="Genomic_DNA"/>
</dbReference>
<dbReference type="SMART" id="SM00419">
    <property type="entry name" value="HTH_CRP"/>
    <property type="match status" value="1"/>
</dbReference>
<dbReference type="PANTHER" id="PTHR43132:SF6">
    <property type="entry name" value="HTH-TYPE TRANSCRIPTIONAL REPRESSOR CZRA"/>
    <property type="match status" value="1"/>
</dbReference>
<proteinExistence type="predicted"/>
<dbReference type="InterPro" id="IPR001845">
    <property type="entry name" value="HTH_ArsR_DNA-bd_dom"/>
</dbReference>
<dbReference type="Pfam" id="PF01022">
    <property type="entry name" value="HTH_5"/>
    <property type="match status" value="1"/>
</dbReference>
<evidence type="ECO:0000313" key="6">
    <source>
        <dbReference type="EMBL" id="GLW73542.1"/>
    </source>
</evidence>
<evidence type="ECO:0000256" key="2">
    <source>
        <dbReference type="ARBA" id="ARBA00023125"/>
    </source>
</evidence>
<dbReference type="InterPro" id="IPR011991">
    <property type="entry name" value="ArsR-like_HTH"/>
</dbReference>
<gene>
    <name evidence="6" type="ORF">Kpho02_58410</name>
</gene>
<dbReference type="InterPro" id="IPR036390">
    <property type="entry name" value="WH_DNA-bd_sf"/>
</dbReference>
<reference evidence="6" key="1">
    <citation type="submission" date="2023-02" db="EMBL/GenBank/DDBJ databases">
        <title>Kitasatospora phosalacinea NBRC 14627.</title>
        <authorList>
            <person name="Ichikawa N."/>
            <person name="Sato H."/>
            <person name="Tonouchi N."/>
        </authorList>
    </citation>
    <scope>NUCLEOTIDE SEQUENCE</scope>
    <source>
        <strain evidence="6">NBRC 14627</strain>
    </source>
</reference>
<organism evidence="6 7">
    <name type="scientific">Kitasatospora phosalacinea</name>
    <dbReference type="NCBI Taxonomy" id="2065"/>
    <lineage>
        <taxon>Bacteria</taxon>
        <taxon>Bacillati</taxon>
        <taxon>Actinomycetota</taxon>
        <taxon>Actinomycetes</taxon>
        <taxon>Kitasatosporales</taxon>
        <taxon>Streptomycetaceae</taxon>
        <taxon>Kitasatospora</taxon>
    </lineage>
</organism>
<protein>
    <submittedName>
        <fullName evidence="6">Transcriptional regulator</fullName>
    </submittedName>
</protein>
<feature type="domain" description="HTH crp-type" evidence="5">
    <location>
        <begin position="261"/>
        <end position="309"/>
    </location>
</feature>
<dbReference type="InterPro" id="IPR012318">
    <property type="entry name" value="HTH_CRP"/>
</dbReference>
<keyword evidence="1" id="KW-0805">Transcription regulation</keyword>
<evidence type="ECO:0000259" key="5">
    <source>
        <dbReference type="SMART" id="SM00419"/>
    </source>
</evidence>
<sequence length="332" mass="36280">MLTWEFSAQDLARTRFARSPLCELTTSVEVLKGPGRRAVHLPWVRRARRELAGVQWELLSQLVRLPTVYVPDFLTPVPADSSPTLERQLAELTALDPAAVRRDLDRIGGELPPLVAELHADPEAGTRRLAAEARAYWQAAIAPHWGRIERLAEGEILRRARQLAAGGPAGLFTDLHPSVSWERDLLRIGHRHLEEHRRLDGARGLVLVPTVFAWPGVFSQLNPPWQPGLVYPPRGVATLWETAAPAPDGLARVLGRARARLLAELDAPATTTELAARTGLSAPTVSHHLSALHDAGLAARHRTGRSVLYLRTAAAELLCGEGRFLPPSGLSG</sequence>